<dbReference type="SUPFAM" id="SSF53448">
    <property type="entry name" value="Nucleotide-diphospho-sugar transferases"/>
    <property type="match status" value="1"/>
</dbReference>
<organism evidence="6 8">
    <name type="scientific">Mediterraneibacter gnavus</name>
    <name type="common">Ruminococcus gnavus</name>
    <dbReference type="NCBI Taxonomy" id="33038"/>
    <lineage>
        <taxon>Bacteria</taxon>
        <taxon>Bacillati</taxon>
        <taxon>Bacillota</taxon>
        <taxon>Clostridia</taxon>
        <taxon>Lachnospirales</taxon>
        <taxon>Lachnospiraceae</taxon>
        <taxon>Mediterraneibacter</taxon>
    </lineage>
</organism>
<evidence type="ECO:0000256" key="3">
    <source>
        <dbReference type="ARBA" id="ARBA00022676"/>
    </source>
</evidence>
<dbReference type="InterPro" id="IPR029044">
    <property type="entry name" value="Nucleotide-diphossugar_trans"/>
</dbReference>
<dbReference type="Pfam" id="PF00535">
    <property type="entry name" value="Glycos_transf_2"/>
    <property type="match status" value="1"/>
</dbReference>
<evidence type="ECO:0000259" key="5">
    <source>
        <dbReference type="Pfam" id="PF00535"/>
    </source>
</evidence>
<dbReference type="RefSeq" id="WP_009243930.1">
    <property type="nucleotide sequence ID" value="NZ_BAABXJ010000001.1"/>
</dbReference>
<sequence length="317" mass="36763">MKEQKVYVAIVTYNRKEYLLNLLEALQQSEKKISGILLLDNKSTDGTNQTLMEIGFTEKDDIGVLHENTWKSMKTYYFRNTENAGGAGGFAKLFELSMSLSWDYLWVMDDDVYPEPDCLTNLLKYIGKDAGVCIPSRSDGRYEDEVVVGINLKSAFRYAEKRKNVIRGGNLTQDYVEVVDMPFEGPLFTREIVEKIGVPDKNYIILYDDSDYARRALNYTKIRYIPSAMLHKAIIPVRDKKQCMTWKDYYSYRNSIHFIHLYGESWRAKHLCPIYMAAELILRALVRRKYSNIKVILRAYRDGVHENMGKTVEPGAF</sequence>
<dbReference type="InterPro" id="IPR001173">
    <property type="entry name" value="Glyco_trans_2-like"/>
</dbReference>
<gene>
    <name evidence="7" type="ORF">G4993_03520</name>
    <name evidence="6" type="ORF">O4N78_00875</name>
</gene>
<keyword evidence="3 6" id="KW-0328">Glycosyltransferase</keyword>
<evidence type="ECO:0000313" key="7">
    <source>
        <dbReference type="EMBL" id="NSI57469.1"/>
    </source>
</evidence>
<comment type="pathway">
    <text evidence="1">Cell wall biogenesis; cell wall polysaccharide biosynthesis.</text>
</comment>
<dbReference type="EMBL" id="JAAIRV010000004">
    <property type="protein sequence ID" value="NSI57469.1"/>
    <property type="molecule type" value="Genomic_DNA"/>
</dbReference>
<dbReference type="Gene3D" id="3.90.550.10">
    <property type="entry name" value="Spore Coat Polysaccharide Biosynthesis Protein SpsA, Chain A"/>
    <property type="match status" value="1"/>
</dbReference>
<proteinExistence type="inferred from homology"/>
<protein>
    <submittedName>
        <fullName evidence="6">Glycosyltransferase</fullName>
        <ecNumber evidence="6">2.4.-.-</ecNumber>
    </submittedName>
</protein>
<dbReference type="AlphaFoldDB" id="A0A2N5P788"/>
<dbReference type="GO" id="GO:0016757">
    <property type="term" value="F:glycosyltransferase activity"/>
    <property type="evidence" value="ECO:0007669"/>
    <property type="project" value="UniProtKB-KW"/>
</dbReference>
<feature type="domain" description="Glycosyltransferase 2-like" evidence="5">
    <location>
        <begin position="8"/>
        <end position="144"/>
    </location>
</feature>
<dbReference type="EMBL" id="JAPZEG010000001">
    <property type="protein sequence ID" value="MDE1202146.1"/>
    <property type="molecule type" value="Genomic_DNA"/>
</dbReference>
<evidence type="ECO:0000313" key="8">
    <source>
        <dbReference type="Proteomes" id="UP001149331"/>
    </source>
</evidence>
<reference evidence="7" key="1">
    <citation type="journal article" date="2020" name="Cell Host Microbe">
        <title>Functional and Genomic Variation between Human-Derived Isolates of Lachnospiraceae Reveals Inter- and Intra-Species Diversity.</title>
        <authorList>
            <person name="Sorbara M.T."/>
            <person name="Littmann E.R."/>
            <person name="Fontana E."/>
            <person name="Moody T.U."/>
            <person name="Kohout C.E."/>
            <person name="Gjonbalaj M."/>
            <person name="Eaton V."/>
            <person name="Seok R."/>
            <person name="Leiner I.M."/>
            <person name="Pamer E.G."/>
        </authorList>
    </citation>
    <scope>NUCLEOTIDE SEQUENCE</scope>
    <source>
        <strain evidence="7">MSK.15.32</strain>
    </source>
</reference>
<evidence type="ECO:0000256" key="4">
    <source>
        <dbReference type="ARBA" id="ARBA00022679"/>
    </source>
</evidence>
<evidence type="ECO:0000256" key="1">
    <source>
        <dbReference type="ARBA" id="ARBA00004776"/>
    </source>
</evidence>
<dbReference type="PANTHER" id="PTHR43179:SF12">
    <property type="entry name" value="GALACTOFURANOSYLTRANSFERASE GLFT2"/>
    <property type="match status" value="1"/>
</dbReference>
<accession>A0A2N5P788</accession>
<name>A0A2N5P788_MEDGN</name>
<dbReference type="Proteomes" id="UP001149331">
    <property type="component" value="Unassembled WGS sequence"/>
</dbReference>
<evidence type="ECO:0000313" key="6">
    <source>
        <dbReference type="EMBL" id="MDE1202146.1"/>
    </source>
</evidence>
<dbReference type="PANTHER" id="PTHR43179">
    <property type="entry name" value="RHAMNOSYLTRANSFERASE WBBL"/>
    <property type="match status" value="1"/>
</dbReference>
<reference evidence="6" key="3">
    <citation type="submission" date="2022-12" db="EMBL/GenBank/DDBJ databases">
        <title>Genome of R. gnavus strain RSHDN_120.</title>
        <authorList>
            <person name="Abdugheni R."/>
        </authorList>
    </citation>
    <scope>NUCLEOTIDE SEQUENCE</scope>
    <source>
        <strain evidence="6">RSHDN_120</strain>
    </source>
</reference>
<comment type="caution">
    <text evidence="6">The sequence shown here is derived from an EMBL/GenBank/DDBJ whole genome shotgun (WGS) entry which is preliminary data.</text>
</comment>
<evidence type="ECO:0000256" key="2">
    <source>
        <dbReference type="ARBA" id="ARBA00006739"/>
    </source>
</evidence>
<keyword evidence="4 6" id="KW-0808">Transferase</keyword>
<reference evidence="7" key="2">
    <citation type="submission" date="2020-02" db="EMBL/GenBank/DDBJ databases">
        <authorList>
            <person name="Littmann E."/>
            <person name="Sorbara M."/>
        </authorList>
    </citation>
    <scope>NUCLEOTIDE SEQUENCE</scope>
    <source>
        <strain evidence="7">MSK.15.32</strain>
    </source>
</reference>
<dbReference type="Proteomes" id="UP001296580">
    <property type="component" value="Unassembled WGS sequence"/>
</dbReference>
<dbReference type="EC" id="2.4.-.-" evidence="6"/>
<comment type="similarity">
    <text evidence="2">Belongs to the glycosyltransferase 2 family.</text>
</comment>